<feature type="compositionally biased region" description="Low complexity" evidence="1">
    <location>
        <begin position="164"/>
        <end position="173"/>
    </location>
</feature>
<organism evidence="3 4">
    <name type="scientific">Malassezia cuniculi</name>
    <dbReference type="NCBI Taxonomy" id="948313"/>
    <lineage>
        <taxon>Eukaryota</taxon>
        <taxon>Fungi</taxon>
        <taxon>Dikarya</taxon>
        <taxon>Basidiomycota</taxon>
        <taxon>Ustilaginomycotina</taxon>
        <taxon>Malasseziomycetes</taxon>
        <taxon>Malasseziales</taxon>
        <taxon>Malasseziaceae</taxon>
        <taxon>Malassezia</taxon>
    </lineage>
</organism>
<keyword evidence="4" id="KW-1185">Reference proteome</keyword>
<feature type="transmembrane region" description="Helical" evidence="2">
    <location>
        <begin position="184"/>
        <end position="203"/>
    </location>
</feature>
<gene>
    <name evidence="3" type="ORF">MCUN1_003842</name>
</gene>
<proteinExistence type="predicted"/>
<evidence type="ECO:0008006" key="5">
    <source>
        <dbReference type="Google" id="ProtNLM"/>
    </source>
</evidence>
<accession>A0AAF0EXN5</accession>
<evidence type="ECO:0000256" key="1">
    <source>
        <dbReference type="SAM" id="MobiDB-lite"/>
    </source>
</evidence>
<dbReference type="EMBL" id="CP119882">
    <property type="protein sequence ID" value="WFD36950.1"/>
    <property type="molecule type" value="Genomic_DNA"/>
</dbReference>
<dbReference type="InterPro" id="IPR009792">
    <property type="entry name" value="TMEM242"/>
</dbReference>
<dbReference type="AlphaFoldDB" id="A0AAF0EXN5"/>
<name>A0AAF0EXN5_9BASI</name>
<evidence type="ECO:0000256" key="2">
    <source>
        <dbReference type="SAM" id="Phobius"/>
    </source>
</evidence>
<evidence type="ECO:0000313" key="3">
    <source>
        <dbReference type="EMBL" id="WFD36950.1"/>
    </source>
</evidence>
<feature type="transmembrane region" description="Helical" evidence="2">
    <location>
        <begin position="24"/>
        <end position="44"/>
    </location>
</feature>
<keyword evidence="2" id="KW-0472">Membrane</keyword>
<keyword evidence="2" id="KW-0812">Transmembrane</keyword>
<sequence>MSAEERRRGQQGQQDGPAISARHVVGLGASAFLAGAAGAAIYLIRRRGLHHFDSVAETAAKGAASVPKPRVAAAAPLQAEDETVRGPWTLFRDMNAAIFNRNAAAAPRTVSAAPDAPAPLAAFRAQQQPDKLAVSPRPSVQPVGIGALRKGGSPAPREPQVVPSSSSAAAAEDGSDGPLLAVRALALATAIVAAGAGALVLFVRQALGVTSIAEFSDAMQRLAPSLGQPVAQITSQLPSVPVPETDESAAPPLQKPLPVEDVLNKLLSSSDPVEWLRITRQQLDAEYAEEQSSRRAASIS</sequence>
<evidence type="ECO:0000313" key="4">
    <source>
        <dbReference type="Proteomes" id="UP001219933"/>
    </source>
</evidence>
<keyword evidence="2" id="KW-1133">Transmembrane helix</keyword>
<protein>
    <recommendedName>
        <fullName evidence="5">Transmembrane protein</fullName>
    </recommendedName>
</protein>
<dbReference type="Proteomes" id="UP001219933">
    <property type="component" value="Chromosome 6"/>
</dbReference>
<dbReference type="Pfam" id="PF07096">
    <property type="entry name" value="DUF1358"/>
    <property type="match status" value="1"/>
</dbReference>
<reference evidence="3" key="1">
    <citation type="submission" date="2023-03" db="EMBL/GenBank/DDBJ databases">
        <title>Mating type loci evolution in Malassezia.</title>
        <authorList>
            <person name="Coelho M.A."/>
        </authorList>
    </citation>
    <scope>NUCLEOTIDE SEQUENCE</scope>
    <source>
        <strain evidence="3">CBS 11721</strain>
    </source>
</reference>
<feature type="region of interest" description="Disordered" evidence="1">
    <location>
        <begin position="132"/>
        <end position="173"/>
    </location>
</feature>